<gene>
    <name evidence="2" type="ORF">F0L74_17850</name>
</gene>
<feature type="chain" id="PRO_5022873222" evidence="1">
    <location>
        <begin position="22"/>
        <end position="221"/>
    </location>
</feature>
<dbReference type="Pfam" id="PF12875">
    <property type="entry name" value="DUF3826"/>
    <property type="match status" value="1"/>
</dbReference>
<evidence type="ECO:0000313" key="2">
    <source>
        <dbReference type="EMBL" id="KAA2242023.1"/>
    </source>
</evidence>
<name>A0A5B2VQI9_9BACT</name>
<dbReference type="EMBL" id="VUOC01000003">
    <property type="protein sequence ID" value="KAA2242023.1"/>
    <property type="molecule type" value="Genomic_DNA"/>
</dbReference>
<feature type="signal peptide" evidence="1">
    <location>
        <begin position="1"/>
        <end position="21"/>
    </location>
</feature>
<accession>A0A5B2VQI9</accession>
<keyword evidence="3" id="KW-1185">Reference proteome</keyword>
<evidence type="ECO:0000313" key="3">
    <source>
        <dbReference type="Proteomes" id="UP000324611"/>
    </source>
</evidence>
<dbReference type="InterPro" id="IPR024284">
    <property type="entry name" value="DUF3826"/>
</dbReference>
<protein>
    <submittedName>
        <fullName evidence="2">DUF3826 domain-containing protein</fullName>
    </submittedName>
</protein>
<reference evidence="2 3" key="2">
    <citation type="submission" date="2019-09" db="EMBL/GenBank/DDBJ databases">
        <authorList>
            <person name="Jin C."/>
        </authorList>
    </citation>
    <scope>NUCLEOTIDE SEQUENCE [LARGE SCALE GENOMIC DNA]</scope>
    <source>
        <strain evidence="2 3">BN140078</strain>
    </source>
</reference>
<reference evidence="2 3" key="1">
    <citation type="submission" date="2019-09" db="EMBL/GenBank/DDBJ databases">
        <title>Chitinophaga ginsengihumi sp. nov., isolated from soil of ginseng rhizosphere.</title>
        <authorList>
            <person name="Lee J."/>
        </authorList>
    </citation>
    <scope>NUCLEOTIDE SEQUENCE [LARGE SCALE GENOMIC DNA]</scope>
    <source>
        <strain evidence="2 3">BN140078</strain>
    </source>
</reference>
<keyword evidence="1" id="KW-0732">Signal</keyword>
<dbReference type="Proteomes" id="UP000324611">
    <property type="component" value="Unassembled WGS sequence"/>
</dbReference>
<sequence>MIKKYALFLGGILFFTAPAFAQQTAAPDTAYTRAITQRADKIVTTLGITDAAKSTKVRDIIVQQYRDLNDLQMVHDPAVKAAKEQLKEDKPALEAKLKGIEAENDAKLSKLHAAYLAKLSANLTTQQVDQVKDGMTYGVVPLTYRVYTEILPNLTEAQKTQMMAWLVEAREHAMDAGSSDKKHAWFGKYKGRINNYLAANGIDMKQAEKEWRERKKAEAGK</sequence>
<comment type="caution">
    <text evidence="2">The sequence shown here is derived from an EMBL/GenBank/DDBJ whole genome shotgun (WGS) entry which is preliminary data.</text>
</comment>
<proteinExistence type="predicted"/>
<organism evidence="2 3">
    <name type="scientific">Chitinophaga agrisoli</name>
    <dbReference type="NCBI Taxonomy" id="2607653"/>
    <lineage>
        <taxon>Bacteria</taxon>
        <taxon>Pseudomonadati</taxon>
        <taxon>Bacteroidota</taxon>
        <taxon>Chitinophagia</taxon>
        <taxon>Chitinophagales</taxon>
        <taxon>Chitinophagaceae</taxon>
        <taxon>Chitinophaga</taxon>
    </lineage>
</organism>
<evidence type="ECO:0000256" key="1">
    <source>
        <dbReference type="SAM" id="SignalP"/>
    </source>
</evidence>
<dbReference type="AlphaFoldDB" id="A0A5B2VQI9"/>